<dbReference type="STRING" id="658218.SAMN05216562_0243"/>
<proteinExistence type="predicted"/>
<dbReference type="Proteomes" id="UP000198658">
    <property type="component" value="Unassembled WGS sequence"/>
</dbReference>
<dbReference type="Pfam" id="PF19540">
    <property type="entry name" value="DUF6064"/>
    <property type="match status" value="1"/>
</dbReference>
<reference evidence="3" key="1">
    <citation type="submission" date="2016-10" db="EMBL/GenBank/DDBJ databases">
        <authorList>
            <person name="Varghese N."/>
            <person name="Submissions S."/>
        </authorList>
    </citation>
    <scope>NUCLEOTIDE SEQUENCE [LARGE SCALE GENOMIC DNA]</scope>
    <source>
        <strain evidence="3">CGMCC 1.10657</strain>
    </source>
</reference>
<evidence type="ECO:0000313" key="3">
    <source>
        <dbReference type="Proteomes" id="UP000198658"/>
    </source>
</evidence>
<keyword evidence="3" id="KW-1185">Reference proteome</keyword>
<feature type="transmembrane region" description="Helical" evidence="1">
    <location>
        <begin position="202"/>
        <end position="219"/>
    </location>
</feature>
<evidence type="ECO:0000313" key="2">
    <source>
        <dbReference type="EMBL" id="SDZ77950.1"/>
    </source>
</evidence>
<dbReference type="InterPro" id="IPR045708">
    <property type="entry name" value="DUF6064"/>
</dbReference>
<sequence>MSDWSSYELQDFIPFTADVYFRLLERTSDTFWPFHLLTLALGCSALLCALTGRERITLLLIAPLWVFVGVAYFLQRYAELNWAGRYAGWAFIAEGGVLALIAITRCGIGKSPHLRRLPSIAGILIAACGLIGYPLIAPLMGYSWFQAETFGIHPAPTAIATLGLILITLRGTAMWLAAIVPFLWLILAGLTLTALGAPWADALFAGLALGLAGMVWKSATGRDRHGKM</sequence>
<feature type="transmembrane region" description="Helical" evidence="1">
    <location>
        <begin position="120"/>
        <end position="145"/>
    </location>
</feature>
<organism evidence="2 3">
    <name type="scientific">Microbulbifer marinus</name>
    <dbReference type="NCBI Taxonomy" id="658218"/>
    <lineage>
        <taxon>Bacteria</taxon>
        <taxon>Pseudomonadati</taxon>
        <taxon>Pseudomonadota</taxon>
        <taxon>Gammaproteobacteria</taxon>
        <taxon>Cellvibrionales</taxon>
        <taxon>Microbulbiferaceae</taxon>
        <taxon>Microbulbifer</taxon>
    </lineage>
</organism>
<gene>
    <name evidence="2" type="ORF">SAMN05216562_0243</name>
</gene>
<dbReference type="RefSeq" id="WP_091384214.1">
    <property type="nucleotide sequence ID" value="NZ_FNQO01000001.1"/>
</dbReference>
<accession>A0A1H3VT59</accession>
<feature type="transmembrane region" description="Helical" evidence="1">
    <location>
        <begin position="176"/>
        <end position="196"/>
    </location>
</feature>
<name>A0A1H3VT59_9GAMM</name>
<feature type="transmembrane region" description="Helical" evidence="1">
    <location>
        <begin position="86"/>
        <end position="108"/>
    </location>
</feature>
<evidence type="ECO:0008006" key="4">
    <source>
        <dbReference type="Google" id="ProtNLM"/>
    </source>
</evidence>
<evidence type="ECO:0000256" key="1">
    <source>
        <dbReference type="SAM" id="Phobius"/>
    </source>
</evidence>
<dbReference type="OrthoDB" id="581693at2"/>
<dbReference type="EMBL" id="FNQO01000001">
    <property type="protein sequence ID" value="SDZ77950.1"/>
    <property type="molecule type" value="Genomic_DNA"/>
</dbReference>
<keyword evidence="1" id="KW-0812">Transmembrane</keyword>
<keyword evidence="1" id="KW-1133">Transmembrane helix</keyword>
<feature type="transmembrane region" description="Helical" evidence="1">
    <location>
        <begin position="151"/>
        <end position="169"/>
    </location>
</feature>
<feature type="transmembrane region" description="Helical" evidence="1">
    <location>
        <begin position="31"/>
        <end position="49"/>
    </location>
</feature>
<protein>
    <recommendedName>
        <fullName evidence="4">MFS transporter permease</fullName>
    </recommendedName>
</protein>
<keyword evidence="1" id="KW-0472">Membrane</keyword>
<feature type="transmembrane region" description="Helical" evidence="1">
    <location>
        <begin position="56"/>
        <end position="74"/>
    </location>
</feature>
<dbReference type="AlphaFoldDB" id="A0A1H3VT59"/>